<proteinExistence type="predicted"/>
<keyword evidence="1" id="KW-1133">Transmembrane helix</keyword>
<dbReference type="InterPro" id="IPR050640">
    <property type="entry name" value="Bact_2-comp_sensor_kinase"/>
</dbReference>
<keyword evidence="1" id="KW-0812">Transmembrane</keyword>
<keyword evidence="3" id="KW-0418">Kinase</keyword>
<evidence type="ECO:0000256" key="1">
    <source>
        <dbReference type="SAM" id="Phobius"/>
    </source>
</evidence>
<dbReference type="InterPro" id="IPR010559">
    <property type="entry name" value="Sig_transdc_His_kin_internal"/>
</dbReference>
<dbReference type="PANTHER" id="PTHR34220">
    <property type="entry name" value="SENSOR HISTIDINE KINASE YPDA"/>
    <property type="match status" value="1"/>
</dbReference>
<protein>
    <submittedName>
        <fullName evidence="3">Histidine kinase</fullName>
    </submittedName>
</protein>
<keyword evidence="4" id="KW-1185">Reference proteome</keyword>
<dbReference type="AlphaFoldDB" id="A0A327W5E3"/>
<keyword evidence="1" id="KW-0472">Membrane</keyword>
<dbReference type="EMBL" id="QLMA01000003">
    <property type="protein sequence ID" value="RAJ83596.1"/>
    <property type="molecule type" value="Genomic_DNA"/>
</dbReference>
<evidence type="ECO:0000313" key="4">
    <source>
        <dbReference type="Proteomes" id="UP000249819"/>
    </source>
</evidence>
<organism evidence="3 4">
    <name type="scientific">Chitinophaga dinghuensis</name>
    <dbReference type="NCBI Taxonomy" id="1539050"/>
    <lineage>
        <taxon>Bacteria</taxon>
        <taxon>Pseudomonadati</taxon>
        <taxon>Bacteroidota</taxon>
        <taxon>Chitinophagia</taxon>
        <taxon>Chitinophagales</taxon>
        <taxon>Chitinophagaceae</taxon>
        <taxon>Chitinophaga</taxon>
    </lineage>
</organism>
<evidence type="ECO:0000259" key="2">
    <source>
        <dbReference type="Pfam" id="PF06580"/>
    </source>
</evidence>
<dbReference type="GO" id="GO:0016020">
    <property type="term" value="C:membrane"/>
    <property type="evidence" value="ECO:0007669"/>
    <property type="project" value="InterPro"/>
</dbReference>
<feature type="transmembrane region" description="Helical" evidence="1">
    <location>
        <begin position="105"/>
        <end position="126"/>
    </location>
</feature>
<dbReference type="RefSeq" id="WP_146616171.1">
    <property type="nucleotide sequence ID" value="NZ_QLMA01000003.1"/>
</dbReference>
<keyword evidence="3" id="KW-0808">Transferase</keyword>
<sequence>MNKKLLFGHIVFWFLIAAFQVYTMIWLGAANGIAHWLTAFFMYIVSFYVNLLVILPRWVQQRKWSILAGGWSLIILTNTVGMLAINKLYGFYQDGDWTFKILKFFFQAGWLEGILIPLAVAYRFGVDWFRHDQVQRQLENLQLKTEMAFLKSQINPHFFFNTLNSIYILAYQQSVKTADAVMRLSDIMQYMLYESNQEKVPLMKEVDYIRQLIALQELRMTKPLMLQLNVTSEVEDRMMSPLILIPFVENIFKHAVLDDPADPVVMQLEVLENSLSFYCRNRMNPGWKDNTGGIGLINVKRRLELLYPKRHQLDIQQDDTHFVVKLVIL</sequence>
<evidence type="ECO:0000313" key="3">
    <source>
        <dbReference type="EMBL" id="RAJ83596.1"/>
    </source>
</evidence>
<dbReference type="GO" id="GO:0000155">
    <property type="term" value="F:phosphorelay sensor kinase activity"/>
    <property type="evidence" value="ECO:0007669"/>
    <property type="project" value="InterPro"/>
</dbReference>
<feature type="transmembrane region" description="Helical" evidence="1">
    <location>
        <begin position="33"/>
        <end position="54"/>
    </location>
</feature>
<dbReference type="Pfam" id="PF06580">
    <property type="entry name" value="His_kinase"/>
    <property type="match status" value="1"/>
</dbReference>
<dbReference type="OrthoDB" id="9809908at2"/>
<dbReference type="PANTHER" id="PTHR34220:SF7">
    <property type="entry name" value="SENSOR HISTIDINE KINASE YPDA"/>
    <property type="match status" value="1"/>
</dbReference>
<name>A0A327W5E3_9BACT</name>
<feature type="transmembrane region" description="Helical" evidence="1">
    <location>
        <begin position="7"/>
        <end position="27"/>
    </location>
</feature>
<gene>
    <name evidence="3" type="ORF">CLV59_103565</name>
</gene>
<feature type="transmembrane region" description="Helical" evidence="1">
    <location>
        <begin position="66"/>
        <end position="85"/>
    </location>
</feature>
<reference evidence="3 4" key="1">
    <citation type="submission" date="2018-06" db="EMBL/GenBank/DDBJ databases">
        <title>Genomic Encyclopedia of Archaeal and Bacterial Type Strains, Phase II (KMG-II): from individual species to whole genera.</title>
        <authorList>
            <person name="Goeker M."/>
        </authorList>
    </citation>
    <scope>NUCLEOTIDE SEQUENCE [LARGE SCALE GENOMIC DNA]</scope>
    <source>
        <strain evidence="3 4">DSM 29821</strain>
    </source>
</reference>
<feature type="domain" description="Signal transduction histidine kinase internal region" evidence="2">
    <location>
        <begin position="146"/>
        <end position="222"/>
    </location>
</feature>
<accession>A0A327W5E3</accession>
<dbReference type="Proteomes" id="UP000249819">
    <property type="component" value="Unassembled WGS sequence"/>
</dbReference>
<comment type="caution">
    <text evidence="3">The sequence shown here is derived from an EMBL/GenBank/DDBJ whole genome shotgun (WGS) entry which is preliminary data.</text>
</comment>